<keyword evidence="4" id="KW-1185">Reference proteome</keyword>
<protein>
    <submittedName>
        <fullName evidence="3">NAD(P)-dependent dehydrogenase, short-chain alcohol dehydrogenase family</fullName>
    </submittedName>
</protein>
<dbReference type="CDD" id="cd05233">
    <property type="entry name" value="SDR_c"/>
    <property type="match status" value="1"/>
</dbReference>
<dbReference type="Proteomes" id="UP000184436">
    <property type="component" value="Unassembled WGS sequence"/>
</dbReference>
<dbReference type="PANTHER" id="PTHR42760:SF133">
    <property type="entry name" value="3-OXOACYL-[ACYL-CARRIER-PROTEIN] REDUCTASE"/>
    <property type="match status" value="1"/>
</dbReference>
<accession>A0A1M5FWE0</accession>
<keyword evidence="2" id="KW-0560">Oxidoreductase</keyword>
<dbReference type="PRINTS" id="PR00081">
    <property type="entry name" value="GDHRDH"/>
</dbReference>
<dbReference type="SUPFAM" id="SSF51735">
    <property type="entry name" value="NAD(P)-binding Rossmann-fold domains"/>
    <property type="match status" value="1"/>
</dbReference>
<dbReference type="OrthoDB" id="9803333at2"/>
<dbReference type="GO" id="GO:0006633">
    <property type="term" value="P:fatty acid biosynthetic process"/>
    <property type="evidence" value="ECO:0007669"/>
    <property type="project" value="TreeGrafter"/>
</dbReference>
<evidence type="ECO:0000313" key="4">
    <source>
        <dbReference type="Proteomes" id="UP000184436"/>
    </source>
</evidence>
<dbReference type="GO" id="GO:0048038">
    <property type="term" value="F:quinone binding"/>
    <property type="evidence" value="ECO:0007669"/>
    <property type="project" value="TreeGrafter"/>
</dbReference>
<sequence length="252" mass="27216">MNPFSLLGKTILVTGASSGIGAQCAIDCSKMGAKVILLARNKERLQQTLSLCEGEGHKYYCVDLTDFKTLPEKVQNVIAECGPLSGILHCAGISNTMPLKITTAELMDTFFKANVIGAMMLTKECCKVKRFVKEGGSIVFFSSVMGCVGESAKSLYSMTKGALISASRSLACEFAAKKIRVNCVSPGVVQTPINMNQPYMQDPELRVQFEAKHLLGFGETTDISNACIYLLSDASRWVTGQNLIIDGGFTVR</sequence>
<dbReference type="Pfam" id="PF13561">
    <property type="entry name" value="adh_short_C2"/>
    <property type="match status" value="1"/>
</dbReference>
<name>A0A1M5FWE0_9BACE</name>
<dbReference type="InterPro" id="IPR002347">
    <property type="entry name" value="SDR_fam"/>
</dbReference>
<organism evidence="3 4">
    <name type="scientific">Bacteroides faecichinchillae</name>
    <dbReference type="NCBI Taxonomy" id="871325"/>
    <lineage>
        <taxon>Bacteria</taxon>
        <taxon>Pseudomonadati</taxon>
        <taxon>Bacteroidota</taxon>
        <taxon>Bacteroidia</taxon>
        <taxon>Bacteroidales</taxon>
        <taxon>Bacteroidaceae</taxon>
        <taxon>Bacteroides</taxon>
    </lineage>
</organism>
<evidence type="ECO:0000256" key="1">
    <source>
        <dbReference type="ARBA" id="ARBA00006484"/>
    </source>
</evidence>
<evidence type="ECO:0000256" key="2">
    <source>
        <dbReference type="ARBA" id="ARBA00023002"/>
    </source>
</evidence>
<dbReference type="GO" id="GO:0016616">
    <property type="term" value="F:oxidoreductase activity, acting on the CH-OH group of donors, NAD or NADP as acceptor"/>
    <property type="evidence" value="ECO:0007669"/>
    <property type="project" value="TreeGrafter"/>
</dbReference>
<dbReference type="EMBL" id="FQVD01000051">
    <property type="protein sequence ID" value="SHF95769.1"/>
    <property type="molecule type" value="Genomic_DNA"/>
</dbReference>
<dbReference type="Gene3D" id="3.40.50.720">
    <property type="entry name" value="NAD(P)-binding Rossmann-like Domain"/>
    <property type="match status" value="1"/>
</dbReference>
<dbReference type="PANTHER" id="PTHR42760">
    <property type="entry name" value="SHORT-CHAIN DEHYDROGENASES/REDUCTASES FAMILY MEMBER"/>
    <property type="match status" value="1"/>
</dbReference>
<dbReference type="AlphaFoldDB" id="A0A1M5FWE0"/>
<dbReference type="FunFam" id="3.40.50.720:FF:000084">
    <property type="entry name" value="Short-chain dehydrogenase reductase"/>
    <property type="match status" value="1"/>
</dbReference>
<evidence type="ECO:0000313" key="3">
    <source>
        <dbReference type="EMBL" id="SHF95769.1"/>
    </source>
</evidence>
<reference evidence="3 4" key="1">
    <citation type="submission" date="2016-11" db="EMBL/GenBank/DDBJ databases">
        <authorList>
            <person name="Jaros S."/>
            <person name="Januszkiewicz K."/>
            <person name="Wedrychowicz H."/>
        </authorList>
    </citation>
    <scope>NUCLEOTIDE SEQUENCE [LARGE SCALE GENOMIC DNA]</scope>
    <source>
        <strain evidence="3 4">DSM 26883</strain>
    </source>
</reference>
<dbReference type="InterPro" id="IPR036291">
    <property type="entry name" value="NAD(P)-bd_dom_sf"/>
</dbReference>
<dbReference type="RefSeq" id="WP_025075861.1">
    <property type="nucleotide sequence ID" value="NZ_FQVD01000051.1"/>
</dbReference>
<gene>
    <name evidence="3" type="ORF">SAMN05444349_15117</name>
</gene>
<dbReference type="STRING" id="871325.SAMN05444349_15117"/>
<comment type="similarity">
    <text evidence="1">Belongs to the short-chain dehydrogenases/reductases (SDR) family.</text>
</comment>
<proteinExistence type="inferred from homology"/>